<proteinExistence type="predicted"/>
<gene>
    <name evidence="2" type="ORF">RSOL_446170</name>
</gene>
<dbReference type="EMBL" id="JATN01000311">
    <property type="protein sequence ID" value="EUC65451.1"/>
    <property type="molecule type" value="Genomic_DNA"/>
</dbReference>
<comment type="caution">
    <text evidence="2">The sequence shown here is derived from an EMBL/GenBank/DDBJ whole genome shotgun (WGS) entry which is preliminary data.</text>
</comment>
<organism evidence="2 3">
    <name type="scientific">Rhizoctonia solani AG-3 Rhs1AP</name>
    <dbReference type="NCBI Taxonomy" id="1086054"/>
    <lineage>
        <taxon>Eukaryota</taxon>
        <taxon>Fungi</taxon>
        <taxon>Dikarya</taxon>
        <taxon>Basidiomycota</taxon>
        <taxon>Agaricomycotina</taxon>
        <taxon>Agaricomycetes</taxon>
        <taxon>Cantharellales</taxon>
        <taxon>Ceratobasidiaceae</taxon>
        <taxon>Rhizoctonia</taxon>
    </lineage>
</organism>
<evidence type="ECO:0000256" key="1">
    <source>
        <dbReference type="SAM" id="MobiDB-lite"/>
    </source>
</evidence>
<feature type="region of interest" description="Disordered" evidence="1">
    <location>
        <begin position="222"/>
        <end position="326"/>
    </location>
</feature>
<evidence type="ECO:0000313" key="3">
    <source>
        <dbReference type="Proteomes" id="UP000030108"/>
    </source>
</evidence>
<feature type="compositionally biased region" description="Basic and acidic residues" evidence="1">
    <location>
        <begin position="222"/>
        <end position="318"/>
    </location>
</feature>
<evidence type="ECO:0000313" key="2">
    <source>
        <dbReference type="EMBL" id="EUC65451.1"/>
    </source>
</evidence>
<name>X8JQI3_9AGAM</name>
<protein>
    <recommendedName>
        <fullName evidence="4">BTB domain-containing protein</fullName>
    </recommendedName>
</protein>
<dbReference type="Proteomes" id="UP000030108">
    <property type="component" value="Unassembled WGS sequence"/>
</dbReference>
<feature type="non-terminal residue" evidence="2">
    <location>
        <position position="326"/>
    </location>
</feature>
<accession>X8JQI3</accession>
<evidence type="ECO:0008006" key="4">
    <source>
        <dbReference type="Google" id="ProtNLM"/>
    </source>
</evidence>
<sequence length="326" mass="37728">MIESMASSISHLSTPVSVNIPPSVISEIERTQGKPEELKMPDPVAPFGSVELNTVSDPPTVVDLGDGDIELKVNNTVFKTHKHLLNDFGRLKEMIKGMERYNTGTPCISIYRDERGVEDFRNMFKILYATLVKGPFEFDAPILISSLRIATAYEFPELRKFSIDRLESASLCALQRIQLAREFDLTAWDEAAFLELATREEPITKEEARELGFEKFEELAKAREDEKRKKGAEDERIRREAEERKKMEEEAQRQREEESKKKEEEEAQRQREEEERKKKEEEDAQRQREEEERKKQEAAAEAEAQRQRDEAAKAEAEKAQPPPENK</sequence>
<dbReference type="AlphaFoldDB" id="X8JQI3"/>
<dbReference type="OrthoDB" id="2593747at2759"/>
<reference evidence="3" key="1">
    <citation type="journal article" date="2014" name="Genome Announc.">
        <title>Draft genome sequence of the plant-pathogenic soil fungus Rhizoctonia solani anastomosis group 3 strain Rhs1AP.</title>
        <authorList>
            <person name="Cubeta M.A."/>
            <person name="Thomas E."/>
            <person name="Dean R.A."/>
            <person name="Jabaji S."/>
            <person name="Neate S.M."/>
            <person name="Tavantzis S."/>
            <person name="Toda T."/>
            <person name="Vilgalys R."/>
            <person name="Bharathan N."/>
            <person name="Fedorova-Abrams N."/>
            <person name="Pakala S.B."/>
            <person name="Pakala S.M."/>
            <person name="Zafar N."/>
            <person name="Joardar V."/>
            <person name="Losada L."/>
            <person name="Nierman W.C."/>
        </authorList>
    </citation>
    <scope>NUCLEOTIDE SEQUENCE [LARGE SCALE GENOMIC DNA]</scope>
    <source>
        <strain evidence="3">AG-3</strain>
    </source>
</reference>